<sequence>MATVDVTGPFPRNHRTSHPYIRSVEDEVVPKPLQIVKRSVSSRTTSRSYQPPSTRRNNSAGSFSSDASMDNIPESPRGNTPLAVPKIRENKTLEYASASMVKLLEGREQYEPVNTVNAFRPSRKTTLHLGSRLLLLVHVRLLPTAPRCNSRSDRHRRQGSDDLIEDLEYHLGSTELDYVRVRIRYQHSGFSQRTWLPRNTTMDGIASLKTMVETTAVAAIKRQGSSSLWSPHDVLQPNPLFEIIASHWGVETTGDVIHRILSSRSLPSQRRAINHQQSPLPIRLYNTSGTSGAHSISSGPELTPLPRAQTPSRMPRQSHSALAVRTAMKPAARLTMMRTMESKSDNIVKPPAPPTRAAPPIPRRQTSLNIRTHTPRLSEAEGCRGGQRQDTVPSHKKALPFLPGEESDSSDNDHVQRAAAQAAGHPDHRADIHAHGSVRRNIRKADAAVPEEQDQHGELRLSDEEGRVTATISRSSHSDQTNSDHSSFTCSLRTGGSTGSIIKKNGGGDSNVRGSSDDSGHLESSPSFQQSTDSFRTRTRPSEQSQVSSLASSAATATAADSRQNRGKTMTRPPPPPPRPPVPSATPSSEDHMSSTTSMSRTSSMTTRIASPADFDAMEFGLIDTARRGGGRQRSGRGTGYHGGHSDENDDPRDTGSYEIDLGSTTQTLPSRHNRQSGLHNGSGGFLDIDRVRQVARSVNEPNNFRGRVAAAAARYENGGGTGGSLNNRIGGNGAGSWRQRGDQGRGSRGADRGERAGESKEKEKERQPGRWAWPSWW</sequence>
<feature type="compositionally biased region" description="Polar residues" evidence="1">
    <location>
        <begin position="49"/>
        <end position="68"/>
    </location>
</feature>
<reference evidence="2" key="2">
    <citation type="submission" date="2023-06" db="EMBL/GenBank/DDBJ databases">
        <authorList>
            <consortium name="Lawrence Berkeley National Laboratory"/>
            <person name="Mondo S.J."/>
            <person name="Hensen N."/>
            <person name="Bonometti L."/>
            <person name="Westerberg I."/>
            <person name="Brannstrom I.O."/>
            <person name="Guillou S."/>
            <person name="Cros-Aarteil S."/>
            <person name="Calhoun S."/>
            <person name="Haridas S."/>
            <person name="Kuo A."/>
            <person name="Pangilinan J."/>
            <person name="Riley R."/>
            <person name="Labutti K."/>
            <person name="Andreopoulos B."/>
            <person name="Lipzen A."/>
            <person name="Chen C."/>
            <person name="Yanf M."/>
            <person name="Daum C."/>
            <person name="Ng V."/>
            <person name="Clum A."/>
            <person name="Steindorff A."/>
            <person name="Ohm R."/>
            <person name="Martin F."/>
            <person name="Silar P."/>
            <person name="Natvig D."/>
            <person name="Lalanne C."/>
            <person name="Gautier V."/>
            <person name="Ament-Velasquez S.L."/>
            <person name="Kruys A."/>
            <person name="Hutchinson M.I."/>
            <person name="Powell A.J."/>
            <person name="Barry K."/>
            <person name="Miller A.N."/>
            <person name="Grigoriev I.V."/>
            <person name="Debuchy R."/>
            <person name="Gladieux P."/>
            <person name="Thoren M.H."/>
            <person name="Johannesson H."/>
        </authorList>
    </citation>
    <scope>NUCLEOTIDE SEQUENCE</scope>
    <source>
        <strain evidence="2">CBS 626.80</strain>
    </source>
</reference>
<feature type="region of interest" description="Disordered" evidence="1">
    <location>
        <begin position="716"/>
        <end position="778"/>
    </location>
</feature>
<name>A0AAN6NZ30_9PEZI</name>
<comment type="caution">
    <text evidence="2">The sequence shown here is derived from an EMBL/GenBank/DDBJ whole genome shotgun (WGS) entry which is preliminary data.</text>
</comment>
<feature type="compositionally biased region" description="Basic and acidic residues" evidence="1">
    <location>
        <begin position="740"/>
        <end position="769"/>
    </location>
</feature>
<feature type="compositionally biased region" description="Polar residues" evidence="1">
    <location>
        <begin position="470"/>
        <end position="495"/>
    </location>
</feature>
<feature type="compositionally biased region" description="Basic and acidic residues" evidence="1">
    <location>
        <begin position="644"/>
        <end position="656"/>
    </location>
</feature>
<feature type="compositionally biased region" description="Basic and acidic residues" evidence="1">
    <location>
        <begin position="453"/>
        <end position="467"/>
    </location>
</feature>
<protein>
    <submittedName>
        <fullName evidence="2">Uncharacterized protein</fullName>
    </submittedName>
</protein>
<feature type="compositionally biased region" description="Polar residues" evidence="1">
    <location>
        <begin position="663"/>
        <end position="680"/>
    </location>
</feature>
<feature type="compositionally biased region" description="Polar residues" evidence="1">
    <location>
        <begin position="522"/>
        <end position="534"/>
    </location>
</feature>
<dbReference type="AlphaFoldDB" id="A0AAN6NZ30"/>
<feature type="region of interest" description="Disordered" evidence="1">
    <location>
        <begin position="1"/>
        <end position="86"/>
    </location>
</feature>
<feature type="region of interest" description="Disordered" evidence="1">
    <location>
        <begin position="287"/>
        <end position="325"/>
    </location>
</feature>
<feature type="compositionally biased region" description="Low complexity" evidence="1">
    <location>
        <begin position="542"/>
        <end position="562"/>
    </location>
</feature>
<dbReference type="Proteomes" id="UP001303222">
    <property type="component" value="Unassembled WGS sequence"/>
</dbReference>
<accession>A0AAN6NZ30</accession>
<evidence type="ECO:0000313" key="3">
    <source>
        <dbReference type="Proteomes" id="UP001303222"/>
    </source>
</evidence>
<gene>
    <name evidence="2" type="ORF">QBC32DRAFT_396143</name>
</gene>
<feature type="compositionally biased region" description="Low complexity" evidence="1">
    <location>
        <begin position="594"/>
        <end position="608"/>
    </location>
</feature>
<feature type="compositionally biased region" description="Pro residues" evidence="1">
    <location>
        <begin position="572"/>
        <end position="584"/>
    </location>
</feature>
<feature type="compositionally biased region" description="Polar residues" evidence="1">
    <location>
        <begin position="309"/>
        <end position="320"/>
    </location>
</feature>
<feature type="compositionally biased region" description="Low complexity" evidence="1">
    <location>
        <begin position="38"/>
        <end position="48"/>
    </location>
</feature>
<feature type="region of interest" description="Disordered" evidence="1">
    <location>
        <begin position="342"/>
        <end position="431"/>
    </location>
</feature>
<feature type="compositionally biased region" description="Pro residues" evidence="1">
    <location>
        <begin position="350"/>
        <end position="362"/>
    </location>
</feature>
<evidence type="ECO:0000256" key="1">
    <source>
        <dbReference type="SAM" id="MobiDB-lite"/>
    </source>
</evidence>
<keyword evidence="3" id="KW-1185">Reference proteome</keyword>
<proteinExistence type="predicted"/>
<feature type="region of interest" description="Disordered" evidence="1">
    <location>
        <begin position="446"/>
        <end position="687"/>
    </location>
</feature>
<feature type="compositionally biased region" description="Polar residues" evidence="1">
    <location>
        <begin position="287"/>
        <end position="300"/>
    </location>
</feature>
<organism evidence="2 3">
    <name type="scientific">Pseudoneurospora amorphoporcata</name>
    <dbReference type="NCBI Taxonomy" id="241081"/>
    <lineage>
        <taxon>Eukaryota</taxon>
        <taxon>Fungi</taxon>
        <taxon>Dikarya</taxon>
        <taxon>Ascomycota</taxon>
        <taxon>Pezizomycotina</taxon>
        <taxon>Sordariomycetes</taxon>
        <taxon>Sordariomycetidae</taxon>
        <taxon>Sordariales</taxon>
        <taxon>Sordariaceae</taxon>
        <taxon>Pseudoneurospora</taxon>
    </lineage>
</organism>
<reference evidence="2" key="1">
    <citation type="journal article" date="2023" name="Mol. Phylogenet. Evol.">
        <title>Genome-scale phylogeny and comparative genomics of the fungal order Sordariales.</title>
        <authorList>
            <person name="Hensen N."/>
            <person name="Bonometti L."/>
            <person name="Westerberg I."/>
            <person name="Brannstrom I.O."/>
            <person name="Guillou S."/>
            <person name="Cros-Aarteil S."/>
            <person name="Calhoun S."/>
            <person name="Haridas S."/>
            <person name="Kuo A."/>
            <person name="Mondo S."/>
            <person name="Pangilinan J."/>
            <person name="Riley R."/>
            <person name="LaButti K."/>
            <person name="Andreopoulos B."/>
            <person name="Lipzen A."/>
            <person name="Chen C."/>
            <person name="Yan M."/>
            <person name="Daum C."/>
            <person name="Ng V."/>
            <person name="Clum A."/>
            <person name="Steindorff A."/>
            <person name="Ohm R.A."/>
            <person name="Martin F."/>
            <person name="Silar P."/>
            <person name="Natvig D.O."/>
            <person name="Lalanne C."/>
            <person name="Gautier V."/>
            <person name="Ament-Velasquez S.L."/>
            <person name="Kruys A."/>
            <person name="Hutchinson M.I."/>
            <person name="Powell A.J."/>
            <person name="Barry K."/>
            <person name="Miller A.N."/>
            <person name="Grigoriev I.V."/>
            <person name="Debuchy R."/>
            <person name="Gladieux P."/>
            <person name="Hiltunen Thoren M."/>
            <person name="Johannesson H."/>
        </authorList>
    </citation>
    <scope>NUCLEOTIDE SEQUENCE</scope>
    <source>
        <strain evidence="2">CBS 626.80</strain>
    </source>
</reference>
<evidence type="ECO:0000313" key="2">
    <source>
        <dbReference type="EMBL" id="KAK3954600.1"/>
    </source>
</evidence>
<dbReference type="EMBL" id="MU859087">
    <property type="protein sequence ID" value="KAK3954600.1"/>
    <property type="molecule type" value="Genomic_DNA"/>
</dbReference>